<evidence type="ECO:0000259" key="2">
    <source>
        <dbReference type="Pfam" id="PF02797"/>
    </source>
</evidence>
<dbReference type="SUPFAM" id="SSF53901">
    <property type="entry name" value="Thiolase-like"/>
    <property type="match status" value="1"/>
</dbReference>
<feature type="domain" description="Chalcone/stilbene synthase C-terminal" evidence="2">
    <location>
        <begin position="63"/>
        <end position="136"/>
    </location>
</feature>
<dbReference type="Proteomes" id="UP000026915">
    <property type="component" value="Chromosome 8"/>
</dbReference>
<reference evidence="3 4" key="1">
    <citation type="journal article" date="2013" name="Genome Biol.">
        <title>The genome sequence of the most widely cultivated cacao type and its use to identify candidate genes regulating pod color.</title>
        <authorList>
            <person name="Motamayor J.C."/>
            <person name="Mockaitis K."/>
            <person name="Schmutz J."/>
            <person name="Haiminen N."/>
            <person name="Iii D.L."/>
            <person name="Cornejo O."/>
            <person name="Findley S.D."/>
            <person name="Zheng P."/>
            <person name="Utro F."/>
            <person name="Royaert S."/>
            <person name="Saski C."/>
            <person name="Jenkins J."/>
            <person name="Podicheti R."/>
            <person name="Zhao M."/>
            <person name="Scheffler B.E."/>
            <person name="Stack J.C."/>
            <person name="Feltus F.A."/>
            <person name="Mustiga G.M."/>
            <person name="Amores F."/>
            <person name="Phillips W."/>
            <person name="Marelli J.P."/>
            <person name="May G.D."/>
            <person name="Shapiro H."/>
            <person name="Ma J."/>
            <person name="Bustamante C.D."/>
            <person name="Schnell R.J."/>
            <person name="Main D."/>
            <person name="Gilbert D."/>
            <person name="Parida L."/>
            <person name="Kuhn D.N."/>
        </authorList>
    </citation>
    <scope>NUCLEOTIDE SEQUENCE [LARGE SCALE GENOMIC DNA]</scope>
    <source>
        <strain evidence="4">cv. Matina 1-6</strain>
    </source>
</reference>
<dbReference type="GO" id="GO:0016747">
    <property type="term" value="F:acyltransferase activity, transferring groups other than amino-acyl groups"/>
    <property type="evidence" value="ECO:0007669"/>
    <property type="project" value="InterPro"/>
</dbReference>
<dbReference type="InterPro" id="IPR011141">
    <property type="entry name" value="Polyketide_synthase_type-III"/>
</dbReference>
<dbReference type="STRING" id="3641.A0A061FIS8"/>
<evidence type="ECO:0000256" key="1">
    <source>
        <dbReference type="ARBA" id="ARBA00005531"/>
    </source>
</evidence>
<keyword evidence="4" id="KW-1185">Reference proteome</keyword>
<dbReference type="HOGENOM" id="CLU_1605659_0_0_1"/>
<dbReference type="Gramene" id="EOY16582">
    <property type="protein sequence ID" value="EOY16582"/>
    <property type="gene ID" value="TCM_035391"/>
</dbReference>
<protein>
    <recommendedName>
        <fullName evidence="2">Chalcone/stilbene synthase C-terminal domain-containing protein</fullName>
    </recommendedName>
</protein>
<evidence type="ECO:0000313" key="3">
    <source>
        <dbReference type="EMBL" id="EOY16582.1"/>
    </source>
</evidence>
<dbReference type="InterPro" id="IPR016039">
    <property type="entry name" value="Thiolase-like"/>
</dbReference>
<sequence>MFLMTSINFPIYVATYSRISSFSEASPFLVSPLELLKAMKVKDFVTFIQMILNEMDKGVFLIISSFFYAVHPGGPAVLKGVEDNLGLERDKLKASYQVLSEYGNMWSSSVLFVLDEMRKRKWREAKPTQLKGWSGGFSSALGLVSHWRRRCFVALLLIQPTRYGLL</sequence>
<dbReference type="PANTHER" id="PTHR11877:SF57">
    <property type="entry name" value="CHALCONE SYNTHASE"/>
    <property type="match status" value="1"/>
</dbReference>
<accession>A0A061FIS8</accession>
<dbReference type="AlphaFoldDB" id="A0A061FIS8"/>
<dbReference type="EMBL" id="CM001886">
    <property type="protein sequence ID" value="EOY16582.1"/>
    <property type="molecule type" value="Genomic_DNA"/>
</dbReference>
<dbReference type="PANTHER" id="PTHR11877">
    <property type="entry name" value="HYDROXYMETHYLGLUTARYL-COA SYNTHASE"/>
    <property type="match status" value="1"/>
</dbReference>
<comment type="similarity">
    <text evidence="1">Belongs to the thiolase-like superfamily. Chalcone/stilbene synthases family.</text>
</comment>
<evidence type="ECO:0000313" key="4">
    <source>
        <dbReference type="Proteomes" id="UP000026915"/>
    </source>
</evidence>
<proteinExistence type="inferred from homology"/>
<dbReference type="Pfam" id="PF02797">
    <property type="entry name" value="Chal_sti_synt_C"/>
    <property type="match status" value="1"/>
</dbReference>
<dbReference type="Gene3D" id="3.40.47.10">
    <property type="match status" value="1"/>
</dbReference>
<dbReference type="InterPro" id="IPR012328">
    <property type="entry name" value="Chalcone/stilbene_synt_C"/>
</dbReference>
<gene>
    <name evidence="3" type="ORF">TCM_035391</name>
</gene>
<name>A0A061FIS8_THECC</name>
<dbReference type="InParanoid" id="A0A061FIS8"/>
<organism evidence="3 4">
    <name type="scientific">Theobroma cacao</name>
    <name type="common">Cacao</name>
    <name type="synonym">Cocoa</name>
    <dbReference type="NCBI Taxonomy" id="3641"/>
    <lineage>
        <taxon>Eukaryota</taxon>
        <taxon>Viridiplantae</taxon>
        <taxon>Streptophyta</taxon>
        <taxon>Embryophyta</taxon>
        <taxon>Tracheophyta</taxon>
        <taxon>Spermatophyta</taxon>
        <taxon>Magnoliopsida</taxon>
        <taxon>eudicotyledons</taxon>
        <taxon>Gunneridae</taxon>
        <taxon>Pentapetalae</taxon>
        <taxon>rosids</taxon>
        <taxon>malvids</taxon>
        <taxon>Malvales</taxon>
        <taxon>Malvaceae</taxon>
        <taxon>Byttnerioideae</taxon>
        <taxon>Theobroma</taxon>
    </lineage>
</organism>